<proteinExistence type="predicted"/>
<sequence>MPQYSSKWNVEYCCRHDRVVCCMHALVKSLPLRSHVICPMQWLVSVAISFSHCIISLLFRVFIPGSRFQRGAQHHHTFLVIRTYPNFPRVVRLPWVPISLSPSCLTPGLDTRLSAAFASGREFNPDAPSSSQYHSISRAPETLSHLVTMASIVGFKASYITLAGRLVSHSNRHCPCT</sequence>
<gene>
    <name evidence="2" type="ORF">CONLIGDRAFT_377916</name>
</gene>
<accession>A0A1J7ILK3</accession>
<name>A0A1J7ILK3_9PEZI</name>
<keyword evidence="1" id="KW-0472">Membrane</keyword>
<protein>
    <submittedName>
        <fullName evidence="2">Uncharacterized protein</fullName>
    </submittedName>
</protein>
<reference evidence="2 3" key="1">
    <citation type="submission" date="2016-10" db="EMBL/GenBank/DDBJ databases">
        <title>Draft genome sequence of Coniochaeta ligniaria NRRL30616, a lignocellulolytic fungus for bioabatement of inhibitors in plant biomass hydrolysates.</title>
        <authorList>
            <consortium name="DOE Joint Genome Institute"/>
            <person name="Jimenez D.J."/>
            <person name="Hector R.E."/>
            <person name="Riley R."/>
            <person name="Sun H."/>
            <person name="Grigoriev I.V."/>
            <person name="Van Elsas J.D."/>
            <person name="Nichols N.N."/>
        </authorList>
    </citation>
    <scope>NUCLEOTIDE SEQUENCE [LARGE SCALE GENOMIC DNA]</scope>
    <source>
        <strain evidence="2 3">NRRL 30616</strain>
    </source>
</reference>
<keyword evidence="1" id="KW-1133">Transmembrane helix</keyword>
<organism evidence="2 3">
    <name type="scientific">Coniochaeta ligniaria NRRL 30616</name>
    <dbReference type="NCBI Taxonomy" id="1408157"/>
    <lineage>
        <taxon>Eukaryota</taxon>
        <taxon>Fungi</taxon>
        <taxon>Dikarya</taxon>
        <taxon>Ascomycota</taxon>
        <taxon>Pezizomycotina</taxon>
        <taxon>Sordariomycetes</taxon>
        <taxon>Sordariomycetidae</taxon>
        <taxon>Coniochaetales</taxon>
        <taxon>Coniochaetaceae</taxon>
        <taxon>Coniochaeta</taxon>
    </lineage>
</organism>
<evidence type="ECO:0000256" key="1">
    <source>
        <dbReference type="SAM" id="Phobius"/>
    </source>
</evidence>
<dbReference type="AlphaFoldDB" id="A0A1J7ILK3"/>
<evidence type="ECO:0000313" key="2">
    <source>
        <dbReference type="EMBL" id="OIW28463.1"/>
    </source>
</evidence>
<dbReference type="Proteomes" id="UP000182658">
    <property type="component" value="Unassembled WGS sequence"/>
</dbReference>
<keyword evidence="1" id="KW-0812">Transmembrane</keyword>
<dbReference type="InParanoid" id="A0A1J7ILK3"/>
<evidence type="ECO:0000313" key="3">
    <source>
        <dbReference type="Proteomes" id="UP000182658"/>
    </source>
</evidence>
<dbReference type="EMBL" id="KV875098">
    <property type="protein sequence ID" value="OIW28463.1"/>
    <property type="molecule type" value="Genomic_DNA"/>
</dbReference>
<keyword evidence="3" id="KW-1185">Reference proteome</keyword>
<feature type="transmembrane region" description="Helical" evidence="1">
    <location>
        <begin position="42"/>
        <end position="63"/>
    </location>
</feature>